<evidence type="ECO:0000256" key="6">
    <source>
        <dbReference type="ARBA" id="ARBA00022777"/>
    </source>
</evidence>
<evidence type="ECO:0000256" key="4">
    <source>
        <dbReference type="ARBA" id="ARBA00022679"/>
    </source>
</evidence>
<keyword evidence="6 13" id="KW-0418">Kinase</keyword>
<keyword evidence="14" id="KW-1185">Reference proteome</keyword>
<dbReference type="Proteomes" id="UP001214441">
    <property type="component" value="Unassembled WGS sequence"/>
</dbReference>
<evidence type="ECO:0000256" key="7">
    <source>
        <dbReference type="ARBA" id="ARBA00022840"/>
    </source>
</evidence>
<dbReference type="Pfam" id="PF07730">
    <property type="entry name" value="HisKA_3"/>
    <property type="match status" value="1"/>
</dbReference>
<evidence type="ECO:0000256" key="3">
    <source>
        <dbReference type="ARBA" id="ARBA00022553"/>
    </source>
</evidence>
<comment type="catalytic activity">
    <reaction evidence="1">
        <text>ATP + protein L-histidine = ADP + protein N-phospho-L-histidine.</text>
        <dbReference type="EC" id="2.7.13.3"/>
    </reaction>
</comment>
<keyword evidence="10" id="KW-0472">Membrane</keyword>
<evidence type="ECO:0000256" key="1">
    <source>
        <dbReference type="ARBA" id="ARBA00000085"/>
    </source>
</evidence>
<dbReference type="InterPro" id="IPR036890">
    <property type="entry name" value="HATPase_C_sf"/>
</dbReference>
<feature type="domain" description="Histidine kinase/HSP90-like ATPase" evidence="11">
    <location>
        <begin position="267"/>
        <end position="359"/>
    </location>
</feature>
<keyword evidence="10" id="KW-1133">Transmembrane helix</keyword>
<feature type="transmembrane region" description="Helical" evidence="10">
    <location>
        <begin position="86"/>
        <end position="105"/>
    </location>
</feature>
<dbReference type="GO" id="GO:0016301">
    <property type="term" value="F:kinase activity"/>
    <property type="evidence" value="ECO:0007669"/>
    <property type="project" value="UniProtKB-KW"/>
</dbReference>
<evidence type="ECO:0000259" key="11">
    <source>
        <dbReference type="Pfam" id="PF02518"/>
    </source>
</evidence>
<name>A0ABT6ZQK8_9ACTN</name>
<feature type="region of interest" description="Disordered" evidence="9">
    <location>
        <begin position="357"/>
        <end position="397"/>
    </location>
</feature>
<dbReference type="EC" id="2.7.13.3" evidence="2"/>
<sequence>MGADAALVAVVTAVSAQEASVGAGGGGLGDPPVVAALAAGLALAGRRRWPRAVAVVTVVAAAGWALLLPLLVGVFGLATRHRVREALCCVVAALGVNILLTPEAGLWMTRAYGPALPLVLAVVLGLWAGNRRRLVEALAARVEHLRVERELREQAARLAERAAIAGEMHDVLAHRLSLIALHTGVLTTRGDGLPEAVAERVALLRTASTEALGDLRDVLGALRDPECRSTAPALREIDGLLAEARAAGQQVEAAVEGDPARVPAAHQLAVYRLVQEALTNARKHAGGSPAGVSVTYGPPATFVEVTNSGPGHPRSAVPTGVPPGFGLVGLAERVEALGGHLETGAREDGTWRVAARIPQPADLQKGSLDSPGSRNPMNSLDSPDSLNSLNSMNGELR</sequence>
<evidence type="ECO:0000256" key="2">
    <source>
        <dbReference type="ARBA" id="ARBA00012438"/>
    </source>
</evidence>
<reference evidence="13 14" key="1">
    <citation type="submission" date="2023-05" db="EMBL/GenBank/DDBJ databases">
        <title>Streptantibioticus silvisoli sp. nov., acidotolerant actinomycetes 1 from pine litter.</title>
        <authorList>
            <person name="Swiecimska M."/>
            <person name="Golinska P."/>
            <person name="Sangal V."/>
            <person name="Wachnowicz B."/>
            <person name="Goodfellow M."/>
        </authorList>
    </citation>
    <scope>NUCLEOTIDE SEQUENCE [LARGE SCALE GENOMIC DNA]</scope>
    <source>
        <strain evidence="13 14">DSM 42109</strain>
    </source>
</reference>
<evidence type="ECO:0000256" key="8">
    <source>
        <dbReference type="ARBA" id="ARBA00023012"/>
    </source>
</evidence>
<evidence type="ECO:0000256" key="9">
    <source>
        <dbReference type="SAM" id="MobiDB-lite"/>
    </source>
</evidence>
<dbReference type="SUPFAM" id="SSF55874">
    <property type="entry name" value="ATPase domain of HSP90 chaperone/DNA topoisomerase II/histidine kinase"/>
    <property type="match status" value="1"/>
</dbReference>
<dbReference type="EMBL" id="JANCPR020000004">
    <property type="protein sequence ID" value="MDJ1131333.1"/>
    <property type="molecule type" value="Genomic_DNA"/>
</dbReference>
<dbReference type="CDD" id="cd16917">
    <property type="entry name" value="HATPase_UhpB-NarQ-NarX-like"/>
    <property type="match status" value="1"/>
</dbReference>
<comment type="caution">
    <text evidence="13">The sequence shown here is derived from an EMBL/GenBank/DDBJ whole genome shotgun (WGS) entry which is preliminary data.</text>
</comment>
<protein>
    <recommendedName>
        <fullName evidence="2">histidine kinase</fullName>
        <ecNumber evidence="2">2.7.13.3</ecNumber>
    </recommendedName>
</protein>
<keyword evidence="10" id="KW-0812">Transmembrane</keyword>
<proteinExistence type="predicted"/>
<dbReference type="InterPro" id="IPR050482">
    <property type="entry name" value="Sensor_HK_TwoCompSys"/>
</dbReference>
<keyword evidence="7" id="KW-0067">ATP-binding</keyword>
<accession>A0ABT6ZQK8</accession>
<feature type="domain" description="Signal transduction histidine kinase subgroup 3 dimerisation and phosphoacceptor" evidence="12">
    <location>
        <begin position="160"/>
        <end position="225"/>
    </location>
</feature>
<organism evidence="13 14">
    <name type="scientific">Streptomyces iconiensis</name>
    <dbReference type="NCBI Taxonomy" id="1384038"/>
    <lineage>
        <taxon>Bacteria</taxon>
        <taxon>Bacillati</taxon>
        <taxon>Actinomycetota</taxon>
        <taxon>Actinomycetes</taxon>
        <taxon>Kitasatosporales</taxon>
        <taxon>Streptomycetaceae</taxon>
        <taxon>Streptomyces</taxon>
    </lineage>
</organism>
<dbReference type="InterPro" id="IPR003594">
    <property type="entry name" value="HATPase_dom"/>
</dbReference>
<evidence type="ECO:0000256" key="10">
    <source>
        <dbReference type="SAM" id="Phobius"/>
    </source>
</evidence>
<keyword evidence="3" id="KW-0597">Phosphoprotein</keyword>
<keyword evidence="8" id="KW-0902">Two-component regulatory system</keyword>
<keyword evidence="4" id="KW-0808">Transferase</keyword>
<evidence type="ECO:0000259" key="12">
    <source>
        <dbReference type="Pfam" id="PF07730"/>
    </source>
</evidence>
<feature type="transmembrane region" description="Helical" evidence="10">
    <location>
        <begin position="51"/>
        <end position="74"/>
    </location>
</feature>
<dbReference type="PANTHER" id="PTHR24421:SF10">
    <property type="entry name" value="NITRATE_NITRITE SENSOR PROTEIN NARQ"/>
    <property type="match status" value="1"/>
</dbReference>
<evidence type="ECO:0000256" key="5">
    <source>
        <dbReference type="ARBA" id="ARBA00022741"/>
    </source>
</evidence>
<dbReference type="InterPro" id="IPR011712">
    <property type="entry name" value="Sig_transdc_His_kin_sub3_dim/P"/>
</dbReference>
<dbReference type="Gene3D" id="1.20.5.1930">
    <property type="match status" value="1"/>
</dbReference>
<dbReference type="Gene3D" id="3.30.565.10">
    <property type="entry name" value="Histidine kinase-like ATPase, C-terminal domain"/>
    <property type="match status" value="1"/>
</dbReference>
<keyword evidence="5" id="KW-0547">Nucleotide-binding</keyword>
<evidence type="ECO:0000313" key="14">
    <source>
        <dbReference type="Proteomes" id="UP001214441"/>
    </source>
</evidence>
<dbReference type="PANTHER" id="PTHR24421">
    <property type="entry name" value="NITRATE/NITRITE SENSOR PROTEIN NARX-RELATED"/>
    <property type="match status" value="1"/>
</dbReference>
<gene>
    <name evidence="13" type="ORF">NMN56_005055</name>
</gene>
<feature type="compositionally biased region" description="Low complexity" evidence="9">
    <location>
        <begin position="377"/>
        <end position="397"/>
    </location>
</feature>
<dbReference type="Pfam" id="PF02518">
    <property type="entry name" value="HATPase_c"/>
    <property type="match status" value="1"/>
</dbReference>
<dbReference type="RefSeq" id="WP_274039160.1">
    <property type="nucleotide sequence ID" value="NZ_JANCPR020000004.1"/>
</dbReference>
<evidence type="ECO:0000313" key="13">
    <source>
        <dbReference type="EMBL" id="MDJ1131333.1"/>
    </source>
</evidence>